<evidence type="ECO:0000313" key="9">
    <source>
        <dbReference type="Proteomes" id="UP000235739"/>
    </source>
</evidence>
<dbReference type="GO" id="GO:0003677">
    <property type="term" value="F:DNA binding"/>
    <property type="evidence" value="ECO:0007669"/>
    <property type="project" value="UniProtKB-KW"/>
</dbReference>
<evidence type="ECO:0000256" key="4">
    <source>
        <dbReference type="ARBA" id="ARBA00023125"/>
    </source>
</evidence>
<dbReference type="GeneID" id="303186505"/>
<evidence type="ECO:0000256" key="6">
    <source>
        <dbReference type="SAM" id="MobiDB-lite"/>
    </source>
</evidence>
<dbReference type="PANTHER" id="PTHR33217:SF8">
    <property type="entry name" value="MUTATOR FAMILY TRANSPOSASE"/>
    <property type="match status" value="1"/>
</dbReference>
<dbReference type="EMBL" id="PNQX01000003">
    <property type="protein sequence ID" value="PMQ18867.1"/>
    <property type="molecule type" value="Genomic_DNA"/>
</dbReference>
<evidence type="ECO:0000256" key="5">
    <source>
        <dbReference type="ARBA" id="ARBA00023172"/>
    </source>
</evidence>
<keyword evidence="3" id="KW-0815">Transposition</keyword>
<feature type="region of interest" description="Disordered" evidence="6">
    <location>
        <begin position="414"/>
        <end position="436"/>
    </location>
</feature>
<sequence length="462" mass="51064">MTIQKDQAEQSMENASDIAEKIAALGSMDAVKESGAFDELMGFIDRGEIQLDGKNGFIQQIIRAGLERGLKSELSSHLGYEQGESHGRFLPNSRNGSYAKTVSTVAGDIDLQIPRDRAGTFVPTLVPKGSRRTGGLDEMIISLYAGGMTVRDIAYHLETTVGTQLSHDTISKITDEVLDEVAAWQERPLEEFYPILYLDAIVIKVRDGHQVRNKAAHMAIGVTVEGIKHVLGLWVTENEGAKFWAQVCAQLANRGVKDVLIACCDGLTGFPEAIEATWSRATVQTCVVHLIRAANRFVSYTDRRAVSAQLKSIYTAPSIESACKALDDFEASQLGQKYPSAVATWRNAWERFTPFLEFPPELRKVIYTTNAIESMNYQLRKVTKSRGHFPSDVAAVKMLWLAICNIEDKRARERAKDAQKKGRTPRAGAGSHLVEGAGTSGWKQALQQLAMAYPERIEPYLK</sequence>
<evidence type="ECO:0000256" key="3">
    <source>
        <dbReference type="ARBA" id="ARBA00022578"/>
    </source>
</evidence>
<evidence type="ECO:0000313" key="7">
    <source>
        <dbReference type="EMBL" id="PMQ18867.1"/>
    </source>
</evidence>
<evidence type="ECO:0000256" key="1">
    <source>
        <dbReference type="ARBA" id="ARBA00002190"/>
    </source>
</evidence>
<dbReference type="RefSeq" id="WP_013350248.1">
    <property type="nucleotide sequence ID" value="NZ_JBQDKG010000109.1"/>
</dbReference>
<protein>
    <submittedName>
        <fullName evidence="7">IS256 family transposase ISAar6</fullName>
    </submittedName>
</protein>
<organism evidence="7 9">
    <name type="scientific">Glutamicibacter arilaitensis</name>
    <dbReference type="NCBI Taxonomy" id="256701"/>
    <lineage>
        <taxon>Bacteria</taxon>
        <taxon>Bacillati</taxon>
        <taxon>Actinomycetota</taxon>
        <taxon>Actinomycetes</taxon>
        <taxon>Micrococcales</taxon>
        <taxon>Micrococcaceae</taxon>
        <taxon>Glutamicibacter</taxon>
    </lineage>
</organism>
<dbReference type="EMBL" id="PNQX01000001">
    <property type="protein sequence ID" value="PMQ21561.1"/>
    <property type="molecule type" value="Genomic_DNA"/>
</dbReference>
<reference evidence="7 9" key="1">
    <citation type="journal article" date="2017" name="Elife">
        <title>Extensive horizontal gene transfer in cheese-associated bacteria.</title>
        <authorList>
            <person name="Bonham K.S."/>
            <person name="Wolfe B.E."/>
            <person name="Dutton R.J."/>
        </authorList>
    </citation>
    <scope>NUCLEOTIDE SEQUENCE [LARGE SCALE GENOMIC DNA]</scope>
    <source>
        <strain evidence="7 9">JB182</strain>
    </source>
</reference>
<keyword evidence="4" id="KW-0238">DNA-binding</keyword>
<proteinExistence type="inferred from homology"/>
<gene>
    <name evidence="8" type="ORF">CIK84_08520</name>
    <name evidence="7" type="ORF">CIK84_15900</name>
</gene>
<name>A0A2N7RYA5_9MICC</name>
<dbReference type="OMA" id="ATHIPVK"/>
<dbReference type="GO" id="GO:0004803">
    <property type="term" value="F:transposase activity"/>
    <property type="evidence" value="ECO:0007669"/>
    <property type="project" value="InterPro"/>
</dbReference>
<dbReference type="PANTHER" id="PTHR33217">
    <property type="entry name" value="TRANSPOSASE FOR INSERTION SEQUENCE ELEMENT IS1081"/>
    <property type="match status" value="1"/>
</dbReference>
<comment type="similarity">
    <text evidence="2">Belongs to the transposase mutator family.</text>
</comment>
<evidence type="ECO:0000313" key="8">
    <source>
        <dbReference type="EMBL" id="PMQ21561.1"/>
    </source>
</evidence>
<dbReference type="Pfam" id="PF00872">
    <property type="entry name" value="Transposase_mut"/>
    <property type="match status" value="1"/>
</dbReference>
<dbReference type="Proteomes" id="UP000235739">
    <property type="component" value="Unassembled WGS sequence"/>
</dbReference>
<evidence type="ECO:0000256" key="2">
    <source>
        <dbReference type="ARBA" id="ARBA00010961"/>
    </source>
</evidence>
<dbReference type="NCBIfam" id="NF033543">
    <property type="entry name" value="transpos_IS256"/>
    <property type="match status" value="1"/>
</dbReference>
<comment type="function">
    <text evidence="1">Required for the transposition of the insertion element.</text>
</comment>
<dbReference type="InterPro" id="IPR001207">
    <property type="entry name" value="Transposase_mutator"/>
</dbReference>
<dbReference type="AlphaFoldDB" id="A0A2N7RYA5"/>
<comment type="caution">
    <text evidence="7">The sequence shown here is derived from an EMBL/GenBank/DDBJ whole genome shotgun (WGS) entry which is preliminary data.</text>
</comment>
<accession>A0A2N7RYA5</accession>
<dbReference type="GO" id="GO:0006313">
    <property type="term" value="P:DNA transposition"/>
    <property type="evidence" value="ECO:0007669"/>
    <property type="project" value="InterPro"/>
</dbReference>
<keyword evidence="5" id="KW-0233">DNA recombination</keyword>